<proteinExistence type="predicted"/>
<accession>A0A4R3MMR2</accession>
<dbReference type="PROSITE" id="PS51257">
    <property type="entry name" value="PROKAR_LIPOPROTEIN"/>
    <property type="match status" value="1"/>
</dbReference>
<feature type="signal peptide" evidence="1">
    <location>
        <begin position="1"/>
        <end position="20"/>
    </location>
</feature>
<dbReference type="GO" id="GO:0016810">
    <property type="term" value="F:hydrolase activity, acting on carbon-nitrogen (but not peptide) bonds"/>
    <property type="evidence" value="ECO:0007669"/>
    <property type="project" value="InterPro"/>
</dbReference>
<dbReference type="Gene3D" id="2.30.40.10">
    <property type="entry name" value="Urease, subunit C, domain 1"/>
    <property type="match status" value="1"/>
</dbReference>
<evidence type="ECO:0000256" key="1">
    <source>
        <dbReference type="SAM" id="SignalP"/>
    </source>
</evidence>
<dbReference type="SUPFAM" id="SSF51556">
    <property type="entry name" value="Metallo-dependent hydrolases"/>
    <property type="match status" value="1"/>
</dbReference>
<organism evidence="3 4">
    <name type="scientific">Natranaerovirga pectinivora</name>
    <dbReference type="NCBI Taxonomy" id="682400"/>
    <lineage>
        <taxon>Bacteria</taxon>
        <taxon>Bacillati</taxon>
        <taxon>Bacillota</taxon>
        <taxon>Clostridia</taxon>
        <taxon>Lachnospirales</taxon>
        <taxon>Natranaerovirgaceae</taxon>
        <taxon>Natranaerovirga</taxon>
    </lineage>
</organism>
<evidence type="ECO:0000313" key="4">
    <source>
        <dbReference type="Proteomes" id="UP000294902"/>
    </source>
</evidence>
<feature type="domain" description="Amidohydrolase-related" evidence="2">
    <location>
        <begin position="78"/>
        <end position="380"/>
    </location>
</feature>
<evidence type="ECO:0000313" key="3">
    <source>
        <dbReference type="EMBL" id="TCT16269.1"/>
    </source>
</evidence>
<dbReference type="Gene3D" id="3.20.20.140">
    <property type="entry name" value="Metal-dependent hydrolases"/>
    <property type="match status" value="1"/>
</dbReference>
<dbReference type="InterPro" id="IPR011059">
    <property type="entry name" value="Metal-dep_hydrolase_composite"/>
</dbReference>
<dbReference type="Proteomes" id="UP000294902">
    <property type="component" value="Unassembled WGS sequence"/>
</dbReference>
<protein>
    <submittedName>
        <fullName evidence="3">Enamidase</fullName>
    </submittedName>
</protein>
<sequence>MMKRLLLLILIMIIATGCNTNKGRTIILENVTVIDGNGGEPLEDAVVVVEGEVITFVGKVYDFEKPEKAVTYDLQGATLLPGFINAHVHNAYSSKNLSTWAKSGITTVRDLGCRIKNPYEVRGKLLKSNKNARLVAAGPFITTTQGYGDLEVNSLEDAVETVQLLIDNNTDLIKVSYEDNLQGQRWNKLPKETLQAIVSLAHENNLRVSVHVSHRGQLEDVIDAKVDDLAHMVIDLLSDELIYRIVEEEIYWVPTLELWKGVSEDYPRSSFYIDIAKKNLKKFYEAGGKVALGTDFGGYHTPFELGMPIMEIRLMEAAGMTPMDIIVSATKNAAYVCNLEDEIGTIEVGKIADILIVKGNPLEELNFLLDVRMVLRNGQIIVNKK</sequence>
<keyword evidence="4" id="KW-1185">Reference proteome</keyword>
<dbReference type="EMBL" id="SMAL01000002">
    <property type="protein sequence ID" value="TCT16269.1"/>
    <property type="molecule type" value="Genomic_DNA"/>
</dbReference>
<feature type="chain" id="PRO_5038510216" evidence="1">
    <location>
        <begin position="21"/>
        <end position="385"/>
    </location>
</feature>
<comment type="caution">
    <text evidence="3">The sequence shown here is derived from an EMBL/GenBank/DDBJ whole genome shotgun (WGS) entry which is preliminary data.</text>
</comment>
<name>A0A4R3MMR2_9FIRM</name>
<keyword evidence="1" id="KW-0732">Signal</keyword>
<dbReference type="InterPro" id="IPR006680">
    <property type="entry name" value="Amidohydro-rel"/>
</dbReference>
<dbReference type="InterPro" id="IPR032466">
    <property type="entry name" value="Metal_Hydrolase"/>
</dbReference>
<evidence type="ECO:0000259" key="2">
    <source>
        <dbReference type="Pfam" id="PF01979"/>
    </source>
</evidence>
<dbReference type="AlphaFoldDB" id="A0A4R3MMR2"/>
<dbReference type="Pfam" id="PF01979">
    <property type="entry name" value="Amidohydro_1"/>
    <property type="match status" value="1"/>
</dbReference>
<dbReference type="InterPro" id="IPR051781">
    <property type="entry name" value="Metallo-dep_Hydrolase"/>
</dbReference>
<dbReference type="PANTHER" id="PTHR43135:SF3">
    <property type="entry name" value="ALPHA-D-RIBOSE 1-METHYLPHOSPHONATE 5-TRIPHOSPHATE DIPHOSPHATASE"/>
    <property type="match status" value="1"/>
</dbReference>
<dbReference type="OrthoDB" id="9797498at2"/>
<gene>
    <name evidence="3" type="ORF">EDC18_102286</name>
</gene>
<dbReference type="SUPFAM" id="SSF51338">
    <property type="entry name" value="Composite domain of metallo-dependent hydrolases"/>
    <property type="match status" value="1"/>
</dbReference>
<reference evidence="3 4" key="1">
    <citation type="submission" date="2019-03" db="EMBL/GenBank/DDBJ databases">
        <title>Genomic Encyclopedia of Type Strains, Phase IV (KMG-IV): sequencing the most valuable type-strain genomes for metagenomic binning, comparative biology and taxonomic classification.</title>
        <authorList>
            <person name="Goeker M."/>
        </authorList>
    </citation>
    <scope>NUCLEOTIDE SEQUENCE [LARGE SCALE GENOMIC DNA]</scope>
    <source>
        <strain evidence="3 4">DSM 24629</strain>
    </source>
</reference>
<dbReference type="RefSeq" id="WP_132250539.1">
    <property type="nucleotide sequence ID" value="NZ_SMAL01000002.1"/>
</dbReference>
<dbReference type="PANTHER" id="PTHR43135">
    <property type="entry name" value="ALPHA-D-RIBOSE 1-METHYLPHOSPHONATE 5-TRIPHOSPHATE DIPHOSPHATASE"/>
    <property type="match status" value="1"/>
</dbReference>